<dbReference type="GO" id="GO:0006829">
    <property type="term" value="P:zinc ion transport"/>
    <property type="evidence" value="ECO:0007669"/>
    <property type="project" value="InterPro"/>
</dbReference>
<sequence length="335" mass="36959">MAQSNSRFAVIAALIGNALITVAKGATFLITGSGAMLSETIHSVADFLNQVLLLIGLVRADQAPDKRFEYGYAGERYVWALISAVGIFFLGCGVTIYHGVQSLFHPPDLVLGEMNWAIAALLFALVIDGIVFYLALKGEWKNAAREGRPFHQYLRKEADPAAVAVILEDGAACVGVIIALISILLTQMTGQHYWDAIGSIGIGILLGGIAVWLIIRNQELLVGPSIPPRTREQVERILKNNPLVEDVLDLRSRILSIDNYRIKADLSFNSQELSKRLKKKALAAYPEIKSEQDFELFCQNYTEDVLTMLADEIDKIEAEIQRQVPEAQHLDLEAN</sequence>
<feature type="transmembrane region" description="Helical" evidence="6">
    <location>
        <begin position="117"/>
        <end position="136"/>
    </location>
</feature>
<dbReference type="GO" id="GO:0006882">
    <property type="term" value="P:intracellular zinc ion homeostasis"/>
    <property type="evidence" value="ECO:0007669"/>
    <property type="project" value="TreeGrafter"/>
</dbReference>
<keyword evidence="4 6" id="KW-1133">Transmembrane helix</keyword>
<evidence type="ECO:0000256" key="5">
    <source>
        <dbReference type="ARBA" id="ARBA00023136"/>
    </source>
</evidence>
<dbReference type="GO" id="GO:0008324">
    <property type="term" value="F:monoatomic cation transmembrane transporter activity"/>
    <property type="evidence" value="ECO:0007669"/>
    <property type="project" value="InterPro"/>
</dbReference>
<dbReference type="InterPro" id="IPR002524">
    <property type="entry name" value="Cation_efflux"/>
</dbReference>
<dbReference type="PANTHER" id="PTHR13414:SF9">
    <property type="entry name" value="PROTON-COUPLED ZINC ANTIPORTER SLC30A9, MITOCHONDRIAL"/>
    <property type="match status" value="1"/>
</dbReference>
<dbReference type="SUPFAM" id="SSF161111">
    <property type="entry name" value="Cation efflux protein transmembrane domain-like"/>
    <property type="match status" value="1"/>
</dbReference>
<accession>A0A3D3RAP5</accession>
<feature type="transmembrane region" description="Helical" evidence="6">
    <location>
        <begin position="161"/>
        <end position="184"/>
    </location>
</feature>
<comment type="subcellular location">
    <subcellularLocation>
        <location evidence="1">Membrane</location>
        <topology evidence="1">Multi-pass membrane protein</topology>
    </subcellularLocation>
</comment>
<evidence type="ECO:0000256" key="6">
    <source>
        <dbReference type="SAM" id="Phobius"/>
    </source>
</evidence>
<evidence type="ECO:0000313" key="8">
    <source>
        <dbReference type="EMBL" id="HCO25924.1"/>
    </source>
</evidence>
<evidence type="ECO:0000256" key="4">
    <source>
        <dbReference type="ARBA" id="ARBA00022989"/>
    </source>
</evidence>
<keyword evidence="2" id="KW-0813">Transport</keyword>
<protein>
    <submittedName>
        <fullName evidence="8">Cobalt transporter</fullName>
    </submittedName>
</protein>
<keyword evidence="3 6" id="KW-0812">Transmembrane</keyword>
<proteinExistence type="predicted"/>
<evidence type="ECO:0000256" key="2">
    <source>
        <dbReference type="ARBA" id="ARBA00022448"/>
    </source>
</evidence>
<dbReference type="AlphaFoldDB" id="A0A3D3RAP5"/>
<dbReference type="NCBIfam" id="TIGR01297">
    <property type="entry name" value="CDF"/>
    <property type="match status" value="1"/>
</dbReference>
<name>A0A3D3RAP5_9PLAN</name>
<evidence type="ECO:0000313" key="9">
    <source>
        <dbReference type="Proteomes" id="UP000263642"/>
    </source>
</evidence>
<dbReference type="EMBL" id="DQAY01000142">
    <property type="protein sequence ID" value="HCO25924.1"/>
    <property type="molecule type" value="Genomic_DNA"/>
</dbReference>
<feature type="domain" description="Cation efflux protein transmembrane" evidence="7">
    <location>
        <begin position="10"/>
        <end position="217"/>
    </location>
</feature>
<comment type="caution">
    <text evidence="8">The sequence shown here is derived from an EMBL/GenBank/DDBJ whole genome shotgun (WGS) entry which is preliminary data.</text>
</comment>
<feature type="transmembrane region" description="Helical" evidence="6">
    <location>
        <begin position="78"/>
        <end position="97"/>
    </location>
</feature>
<dbReference type="InterPro" id="IPR058533">
    <property type="entry name" value="Cation_efflux_TM"/>
</dbReference>
<evidence type="ECO:0000256" key="1">
    <source>
        <dbReference type="ARBA" id="ARBA00004141"/>
    </source>
</evidence>
<evidence type="ECO:0000256" key="3">
    <source>
        <dbReference type="ARBA" id="ARBA00022692"/>
    </source>
</evidence>
<keyword evidence="5 6" id="KW-0472">Membrane</keyword>
<dbReference type="PANTHER" id="PTHR13414">
    <property type="entry name" value="HUEL-CATION TRANSPORTER"/>
    <property type="match status" value="1"/>
</dbReference>
<dbReference type="Gene3D" id="1.20.1510.10">
    <property type="entry name" value="Cation efflux protein transmembrane domain"/>
    <property type="match status" value="1"/>
</dbReference>
<dbReference type="InterPro" id="IPR027469">
    <property type="entry name" value="Cation_efflux_TMD_sf"/>
</dbReference>
<dbReference type="GO" id="GO:0016020">
    <property type="term" value="C:membrane"/>
    <property type="evidence" value="ECO:0007669"/>
    <property type="project" value="UniProtKB-SubCell"/>
</dbReference>
<dbReference type="Pfam" id="PF01545">
    <property type="entry name" value="Cation_efflux"/>
    <property type="match status" value="1"/>
</dbReference>
<feature type="transmembrane region" description="Helical" evidence="6">
    <location>
        <begin position="196"/>
        <end position="215"/>
    </location>
</feature>
<reference evidence="8 9" key="1">
    <citation type="journal article" date="2018" name="Nat. Biotechnol.">
        <title>A standardized bacterial taxonomy based on genome phylogeny substantially revises the tree of life.</title>
        <authorList>
            <person name="Parks D.H."/>
            <person name="Chuvochina M."/>
            <person name="Waite D.W."/>
            <person name="Rinke C."/>
            <person name="Skarshewski A."/>
            <person name="Chaumeil P.A."/>
            <person name="Hugenholtz P."/>
        </authorList>
    </citation>
    <scope>NUCLEOTIDE SEQUENCE [LARGE SCALE GENOMIC DNA]</scope>
    <source>
        <strain evidence="8">UBA9375</strain>
    </source>
</reference>
<evidence type="ECO:0000259" key="7">
    <source>
        <dbReference type="Pfam" id="PF01545"/>
    </source>
</evidence>
<gene>
    <name evidence="8" type="ORF">DIT97_23930</name>
</gene>
<dbReference type="InterPro" id="IPR040177">
    <property type="entry name" value="SLC30A9"/>
</dbReference>
<dbReference type="Proteomes" id="UP000263642">
    <property type="component" value="Unassembled WGS sequence"/>
</dbReference>
<organism evidence="8 9">
    <name type="scientific">Gimesia maris</name>
    <dbReference type="NCBI Taxonomy" id="122"/>
    <lineage>
        <taxon>Bacteria</taxon>
        <taxon>Pseudomonadati</taxon>
        <taxon>Planctomycetota</taxon>
        <taxon>Planctomycetia</taxon>
        <taxon>Planctomycetales</taxon>
        <taxon>Planctomycetaceae</taxon>
        <taxon>Gimesia</taxon>
    </lineage>
</organism>